<keyword evidence="2" id="KW-1185">Reference proteome</keyword>
<dbReference type="SUPFAM" id="SSF143100">
    <property type="entry name" value="TTHA1013/TTHA0281-like"/>
    <property type="match status" value="1"/>
</dbReference>
<dbReference type="PANTHER" id="PTHR34504:SF2">
    <property type="entry name" value="UPF0150 PROTEIN SSL0259"/>
    <property type="match status" value="1"/>
</dbReference>
<reference evidence="1 2" key="1">
    <citation type="journal article" date="2015" name="Proc. Natl. Acad. Sci. U.S.A.">
        <title>Expanded metabolic versatility of ubiquitous nitrite-oxidizing bacteria from the genus Nitrospira.</title>
        <authorList>
            <person name="Koch H."/>
            <person name="Lucker S."/>
            <person name="Albertsen M."/>
            <person name="Kitzinger K."/>
            <person name="Herbold C."/>
            <person name="Spieck E."/>
            <person name="Nielsen P.H."/>
            <person name="Wagner M."/>
            <person name="Daims H."/>
        </authorList>
    </citation>
    <scope>NUCLEOTIDE SEQUENCE [LARGE SCALE GENOMIC DNA]</scope>
    <source>
        <strain evidence="1 2">NSP M-1</strain>
    </source>
</reference>
<dbReference type="EMBL" id="CP011801">
    <property type="protein sequence ID" value="ALA59727.1"/>
    <property type="molecule type" value="Genomic_DNA"/>
</dbReference>
<dbReference type="PANTHER" id="PTHR34504">
    <property type="entry name" value="ANTITOXIN HICB"/>
    <property type="match status" value="1"/>
</dbReference>
<dbReference type="OrthoDB" id="5772625at2"/>
<proteinExistence type="predicted"/>
<gene>
    <name evidence="1" type="ORF">NITMOv2_3334</name>
</gene>
<dbReference type="Proteomes" id="UP000069205">
    <property type="component" value="Chromosome"/>
</dbReference>
<accession>A0A0K2GGH5</accession>
<evidence type="ECO:0000313" key="1">
    <source>
        <dbReference type="EMBL" id="ALA59727.1"/>
    </source>
</evidence>
<dbReference type="InterPro" id="IPR035069">
    <property type="entry name" value="TTHA1013/TTHA0281-like"/>
</dbReference>
<organism evidence="1 2">
    <name type="scientific">Nitrospira moscoviensis</name>
    <dbReference type="NCBI Taxonomy" id="42253"/>
    <lineage>
        <taxon>Bacteria</taxon>
        <taxon>Pseudomonadati</taxon>
        <taxon>Nitrospirota</taxon>
        <taxon>Nitrospiria</taxon>
        <taxon>Nitrospirales</taxon>
        <taxon>Nitrospiraceae</taxon>
        <taxon>Nitrospira</taxon>
    </lineage>
</organism>
<dbReference type="InterPro" id="IPR051404">
    <property type="entry name" value="TA_system_antitoxin"/>
</dbReference>
<dbReference type="STRING" id="42253.NITMOv2_3334"/>
<protein>
    <recommendedName>
        <fullName evidence="3">HicB-like antitoxin of toxin-antitoxin system domain-containing protein</fullName>
    </recommendedName>
</protein>
<dbReference type="RefSeq" id="WP_053380689.1">
    <property type="nucleotide sequence ID" value="NZ_CP011801.1"/>
</dbReference>
<evidence type="ECO:0000313" key="2">
    <source>
        <dbReference type="Proteomes" id="UP000069205"/>
    </source>
</evidence>
<dbReference type="Gene3D" id="3.30.160.250">
    <property type="match status" value="1"/>
</dbReference>
<dbReference type="KEGG" id="nmv:NITMOv2_3334"/>
<dbReference type="PATRIC" id="fig|42253.5.peg.3288"/>
<dbReference type="AlphaFoldDB" id="A0A0K2GGH5"/>
<name>A0A0K2GGH5_NITMO</name>
<evidence type="ECO:0008006" key="3">
    <source>
        <dbReference type="Google" id="ProtNLM"/>
    </source>
</evidence>
<sequence>MATKSYTAIVEREGSGYVALCPELDVASQGDTVESATANLKEAVELFLECADPAEVERRLHTEVFVTRFEAANG</sequence>